<evidence type="ECO:0000313" key="9">
    <source>
        <dbReference type="EMBL" id="KKB11765.1"/>
    </source>
</evidence>
<name>A0A0F5FT57_9HYPH</name>
<evidence type="ECO:0000256" key="6">
    <source>
        <dbReference type="SAM" id="MobiDB-lite"/>
    </source>
</evidence>
<comment type="similarity">
    <text evidence="2">Belongs to the GMC oxidoreductase family.</text>
</comment>
<dbReference type="EMBL" id="JZEX01000108">
    <property type="protein sequence ID" value="KKB11765.1"/>
    <property type="molecule type" value="Genomic_DNA"/>
</dbReference>
<dbReference type="AlphaFoldDB" id="A0A0F5FT57"/>
<protein>
    <submittedName>
        <fullName evidence="9">Uncharacterized protein</fullName>
    </submittedName>
</protein>
<dbReference type="GO" id="GO:0016614">
    <property type="term" value="F:oxidoreductase activity, acting on CH-OH group of donors"/>
    <property type="evidence" value="ECO:0007669"/>
    <property type="project" value="InterPro"/>
</dbReference>
<dbReference type="InterPro" id="IPR051473">
    <property type="entry name" value="P2Ox-like"/>
</dbReference>
<feature type="domain" description="FAD dependent oxidoreductase" evidence="7">
    <location>
        <begin position="20"/>
        <end position="230"/>
    </location>
</feature>
<evidence type="ECO:0000256" key="2">
    <source>
        <dbReference type="ARBA" id="ARBA00010790"/>
    </source>
</evidence>
<dbReference type="SUPFAM" id="SSF51905">
    <property type="entry name" value="FAD/NAD(P)-binding domain"/>
    <property type="match status" value="1"/>
</dbReference>
<dbReference type="InterPro" id="IPR007867">
    <property type="entry name" value="GMC_OxRtase_C"/>
</dbReference>
<comment type="cofactor">
    <cofactor evidence="1">
        <name>FAD</name>
        <dbReference type="ChEBI" id="CHEBI:57692"/>
    </cofactor>
</comment>
<dbReference type="Gene3D" id="3.50.50.60">
    <property type="entry name" value="FAD/NAD(P)-binding domain"/>
    <property type="match status" value="2"/>
</dbReference>
<dbReference type="PANTHER" id="PTHR42784:SF1">
    <property type="entry name" value="PYRANOSE 2-OXIDASE"/>
    <property type="match status" value="1"/>
</dbReference>
<evidence type="ECO:0000256" key="3">
    <source>
        <dbReference type="ARBA" id="ARBA00022630"/>
    </source>
</evidence>
<evidence type="ECO:0000256" key="4">
    <source>
        <dbReference type="ARBA" id="ARBA00022827"/>
    </source>
</evidence>
<comment type="caution">
    <text evidence="9">The sequence shown here is derived from an EMBL/GenBank/DDBJ whole genome shotgun (WGS) entry which is preliminary data.</text>
</comment>
<proteinExistence type="inferred from homology"/>
<dbReference type="RefSeq" id="WP_046108732.1">
    <property type="nucleotide sequence ID" value="NZ_JZEX01000108.1"/>
</dbReference>
<dbReference type="Proteomes" id="UP000033632">
    <property type="component" value="Unassembled WGS sequence"/>
</dbReference>
<dbReference type="Pfam" id="PF05199">
    <property type="entry name" value="GMC_oxred_C"/>
    <property type="match status" value="1"/>
</dbReference>
<keyword evidence="4" id="KW-0274">FAD</keyword>
<gene>
    <name evidence="9" type="ORF">VE25_11380</name>
</gene>
<evidence type="ECO:0000256" key="5">
    <source>
        <dbReference type="ARBA" id="ARBA00023002"/>
    </source>
</evidence>
<sequence>MAVFDLLSHAEAPTSLQASVCVIGAGMAGLTAARRLARSGQRVIVLESGGRAFDQLVHELNRLEDVSGRYTRAMTGHYRGLGGSSTRWGGRMLPISIGETRNRVPELPEWPFAIEDLQRYHGEIENMFGIDGGSYDEAALADLDKDAIVPRNDPDFTARMAKWPKLRNCNLAHVLGAELRAASNVEIWLHATVCDFEPDSESGRLSSVIARNSVGRELTVRADRFVLAAGTIEATRLLLWIKAKTGDNAFARAPALGRYLQDHINVRVARVSRRDTVFSNRFCAYRFHKGTRRSLHLELTPAVQGRERVAGAFAYFTMDFADTALDSIKTAARSLQTGDFGIGHASGIARQLPSMARLAWWHYARHQLFLSPEVPIHLEICAEQVPDERNMITLSAQRDALGLPRARVAWRPMKADERTLRAAARRLAGYWSRHELDRRMPLDWIAPCRDPDGSIAEVAVDYAHPSGTARMGTDATSSIVDPDLVCHDIPNLSVMSAAVFPSAGSANPTFTLLALALRHADYLSRAEARRPATSVRPARTSLPDTQLAGVTH</sequence>
<evidence type="ECO:0000256" key="1">
    <source>
        <dbReference type="ARBA" id="ARBA00001974"/>
    </source>
</evidence>
<organism evidence="9 10">
    <name type="scientific">Devosia geojensis</name>
    <dbReference type="NCBI Taxonomy" id="443610"/>
    <lineage>
        <taxon>Bacteria</taxon>
        <taxon>Pseudomonadati</taxon>
        <taxon>Pseudomonadota</taxon>
        <taxon>Alphaproteobacteria</taxon>
        <taxon>Hyphomicrobiales</taxon>
        <taxon>Devosiaceae</taxon>
        <taxon>Devosia</taxon>
    </lineage>
</organism>
<keyword evidence="5" id="KW-0560">Oxidoreductase</keyword>
<keyword evidence="10" id="KW-1185">Reference proteome</keyword>
<dbReference type="PATRIC" id="fig|443610.3.peg.481"/>
<dbReference type="InterPro" id="IPR036188">
    <property type="entry name" value="FAD/NAD-bd_sf"/>
</dbReference>
<dbReference type="InterPro" id="IPR006076">
    <property type="entry name" value="FAD-dep_OxRdtase"/>
</dbReference>
<evidence type="ECO:0000313" key="10">
    <source>
        <dbReference type="Proteomes" id="UP000033632"/>
    </source>
</evidence>
<feature type="domain" description="Glucose-methanol-choline oxidoreductase C-terminal" evidence="8">
    <location>
        <begin position="386"/>
        <end position="516"/>
    </location>
</feature>
<keyword evidence="3" id="KW-0285">Flavoprotein</keyword>
<reference evidence="9 10" key="1">
    <citation type="submission" date="2015-03" db="EMBL/GenBank/DDBJ databases">
        <authorList>
            <person name="Hassan Y.I."/>
            <person name="Lepp D."/>
            <person name="Li X.-Z."/>
            <person name="Zhou T."/>
        </authorList>
    </citation>
    <scope>NUCLEOTIDE SEQUENCE [LARGE SCALE GENOMIC DNA]</scope>
    <source>
        <strain evidence="9 10">BD-c194</strain>
    </source>
</reference>
<dbReference type="Pfam" id="PF01266">
    <property type="entry name" value="DAO"/>
    <property type="match status" value="1"/>
</dbReference>
<evidence type="ECO:0000259" key="8">
    <source>
        <dbReference type="Pfam" id="PF05199"/>
    </source>
</evidence>
<evidence type="ECO:0000259" key="7">
    <source>
        <dbReference type="Pfam" id="PF01266"/>
    </source>
</evidence>
<dbReference type="OrthoDB" id="9798604at2"/>
<dbReference type="STRING" id="443610.VE25_11380"/>
<dbReference type="PANTHER" id="PTHR42784">
    <property type="entry name" value="PYRANOSE 2-OXIDASE"/>
    <property type="match status" value="1"/>
</dbReference>
<feature type="region of interest" description="Disordered" evidence="6">
    <location>
        <begin position="528"/>
        <end position="552"/>
    </location>
</feature>
<accession>A0A0F5FT57</accession>